<protein>
    <submittedName>
        <fullName evidence="1">Uncharacterized protein</fullName>
    </submittedName>
</protein>
<evidence type="ECO:0000313" key="2">
    <source>
        <dbReference type="Proteomes" id="UP001174909"/>
    </source>
</evidence>
<dbReference type="AlphaFoldDB" id="A0AA35WIN5"/>
<feature type="non-terminal residue" evidence="1">
    <location>
        <position position="66"/>
    </location>
</feature>
<keyword evidence="2" id="KW-1185">Reference proteome</keyword>
<name>A0AA35WIN5_GEOBA</name>
<dbReference type="EMBL" id="CASHTH010001981">
    <property type="protein sequence ID" value="CAI8022883.1"/>
    <property type="molecule type" value="Genomic_DNA"/>
</dbReference>
<reference evidence="1" key="1">
    <citation type="submission" date="2023-03" db="EMBL/GenBank/DDBJ databases">
        <authorList>
            <person name="Steffen K."/>
            <person name="Cardenas P."/>
        </authorList>
    </citation>
    <scope>NUCLEOTIDE SEQUENCE</scope>
</reference>
<evidence type="ECO:0000313" key="1">
    <source>
        <dbReference type="EMBL" id="CAI8022883.1"/>
    </source>
</evidence>
<sequence length="66" mass="7438">SEADHYLWIIRVLCLHYCAYTACKTLLPLTCLHVLLGPKKTKVDYVCCCFCSKEVSIQKVELATGT</sequence>
<organism evidence="1 2">
    <name type="scientific">Geodia barretti</name>
    <name type="common">Barrett's horny sponge</name>
    <dbReference type="NCBI Taxonomy" id="519541"/>
    <lineage>
        <taxon>Eukaryota</taxon>
        <taxon>Metazoa</taxon>
        <taxon>Porifera</taxon>
        <taxon>Demospongiae</taxon>
        <taxon>Heteroscleromorpha</taxon>
        <taxon>Tetractinellida</taxon>
        <taxon>Astrophorina</taxon>
        <taxon>Geodiidae</taxon>
        <taxon>Geodia</taxon>
    </lineage>
</organism>
<comment type="caution">
    <text evidence="1">The sequence shown here is derived from an EMBL/GenBank/DDBJ whole genome shotgun (WGS) entry which is preliminary data.</text>
</comment>
<gene>
    <name evidence="1" type="ORF">GBAR_LOCUS13393</name>
</gene>
<dbReference type="Proteomes" id="UP001174909">
    <property type="component" value="Unassembled WGS sequence"/>
</dbReference>
<proteinExistence type="predicted"/>
<accession>A0AA35WIN5</accession>